<evidence type="ECO:0000256" key="4">
    <source>
        <dbReference type="ARBA" id="ARBA00023159"/>
    </source>
</evidence>
<dbReference type="PROSITE" id="PS50931">
    <property type="entry name" value="HTH_LYSR"/>
    <property type="match status" value="1"/>
</dbReference>
<dbReference type="EMBL" id="MQVX01000001">
    <property type="protein sequence ID" value="PQJ15366.1"/>
    <property type="molecule type" value="Genomic_DNA"/>
</dbReference>
<keyword evidence="4" id="KW-0010">Activator</keyword>
<dbReference type="SUPFAM" id="SSF46785">
    <property type="entry name" value="Winged helix' DNA-binding domain"/>
    <property type="match status" value="1"/>
</dbReference>
<dbReference type="SUPFAM" id="SSF53850">
    <property type="entry name" value="Periplasmic binding protein-like II"/>
    <property type="match status" value="1"/>
</dbReference>
<dbReference type="FunFam" id="1.10.10.10:FF:000001">
    <property type="entry name" value="LysR family transcriptional regulator"/>
    <property type="match status" value="1"/>
</dbReference>
<dbReference type="InterPro" id="IPR036390">
    <property type="entry name" value="WH_DNA-bd_sf"/>
</dbReference>
<dbReference type="GO" id="GO:0003677">
    <property type="term" value="F:DNA binding"/>
    <property type="evidence" value="ECO:0007669"/>
    <property type="project" value="UniProtKB-KW"/>
</dbReference>
<dbReference type="Gene3D" id="3.40.190.10">
    <property type="entry name" value="Periplasmic binding protein-like II"/>
    <property type="match status" value="2"/>
</dbReference>
<name>A0A2S7T7D7_9FLAO</name>
<dbReference type="PANTHER" id="PTHR30346:SF26">
    <property type="entry name" value="HYDROGEN PEROXIDE-INDUCIBLE GENES ACTIVATOR"/>
    <property type="match status" value="1"/>
</dbReference>
<dbReference type="InterPro" id="IPR000847">
    <property type="entry name" value="LysR_HTH_N"/>
</dbReference>
<dbReference type="OrthoDB" id="9803735at2"/>
<proteinExistence type="inferred from homology"/>
<evidence type="ECO:0000256" key="2">
    <source>
        <dbReference type="ARBA" id="ARBA00023015"/>
    </source>
</evidence>
<dbReference type="PANTHER" id="PTHR30346">
    <property type="entry name" value="TRANSCRIPTIONAL DUAL REGULATOR HCAR-RELATED"/>
    <property type="match status" value="1"/>
</dbReference>
<evidence type="ECO:0000259" key="6">
    <source>
        <dbReference type="PROSITE" id="PS50931"/>
    </source>
</evidence>
<dbReference type="PRINTS" id="PR00039">
    <property type="entry name" value="HTHLYSR"/>
</dbReference>
<evidence type="ECO:0000313" key="7">
    <source>
        <dbReference type="EMBL" id="PQJ15366.1"/>
    </source>
</evidence>
<dbReference type="GO" id="GO:0032993">
    <property type="term" value="C:protein-DNA complex"/>
    <property type="evidence" value="ECO:0007669"/>
    <property type="project" value="TreeGrafter"/>
</dbReference>
<evidence type="ECO:0000256" key="1">
    <source>
        <dbReference type="ARBA" id="ARBA00009437"/>
    </source>
</evidence>
<dbReference type="RefSeq" id="WP_105001017.1">
    <property type="nucleotide sequence ID" value="NZ_MQVX01000001.1"/>
</dbReference>
<dbReference type="Proteomes" id="UP000239366">
    <property type="component" value="Unassembled WGS sequence"/>
</dbReference>
<dbReference type="AlphaFoldDB" id="A0A2S7T7D7"/>
<reference evidence="8" key="1">
    <citation type="submission" date="2016-11" db="EMBL/GenBank/DDBJ databases">
        <title>Trade-off between light-utilization and light-protection in marine flavobacteria.</title>
        <authorList>
            <person name="Kumagai Y."/>
            <person name="Yoshizawa S."/>
            <person name="Kogure K."/>
        </authorList>
    </citation>
    <scope>NUCLEOTIDE SEQUENCE [LARGE SCALE GENOMIC DNA]</scope>
    <source>
        <strain evidence="8">SG-18</strain>
    </source>
</reference>
<dbReference type="CDD" id="cd08411">
    <property type="entry name" value="PBP2_OxyR"/>
    <property type="match status" value="1"/>
</dbReference>
<evidence type="ECO:0000256" key="3">
    <source>
        <dbReference type="ARBA" id="ARBA00023125"/>
    </source>
</evidence>
<comment type="caution">
    <text evidence="7">The sequence shown here is derived from an EMBL/GenBank/DDBJ whole genome shotgun (WGS) entry which is preliminary data.</text>
</comment>
<comment type="similarity">
    <text evidence="1">Belongs to the LysR transcriptional regulatory family.</text>
</comment>
<dbReference type="InterPro" id="IPR005119">
    <property type="entry name" value="LysR_subst-bd"/>
</dbReference>
<dbReference type="InterPro" id="IPR036388">
    <property type="entry name" value="WH-like_DNA-bd_sf"/>
</dbReference>
<evidence type="ECO:0000256" key="5">
    <source>
        <dbReference type="ARBA" id="ARBA00023163"/>
    </source>
</evidence>
<organism evidence="7 8">
    <name type="scientific">Aureicoccus marinus</name>
    <dbReference type="NCBI Taxonomy" id="754435"/>
    <lineage>
        <taxon>Bacteria</taxon>
        <taxon>Pseudomonadati</taxon>
        <taxon>Bacteroidota</taxon>
        <taxon>Flavobacteriia</taxon>
        <taxon>Flavobacteriales</taxon>
        <taxon>Flavobacteriaceae</taxon>
        <taxon>Aureicoccus</taxon>
    </lineage>
</organism>
<dbReference type="Pfam" id="PF00126">
    <property type="entry name" value="HTH_1"/>
    <property type="match status" value="1"/>
</dbReference>
<protein>
    <recommendedName>
        <fullName evidence="6">HTH lysR-type domain-containing protein</fullName>
    </recommendedName>
</protein>
<keyword evidence="2" id="KW-0805">Transcription regulation</keyword>
<keyword evidence="5" id="KW-0804">Transcription</keyword>
<dbReference type="Pfam" id="PF03466">
    <property type="entry name" value="LysR_substrate"/>
    <property type="match status" value="1"/>
</dbReference>
<gene>
    <name evidence="7" type="ORF">BST99_06080</name>
</gene>
<evidence type="ECO:0000313" key="8">
    <source>
        <dbReference type="Proteomes" id="UP000239366"/>
    </source>
</evidence>
<dbReference type="Gene3D" id="1.10.10.10">
    <property type="entry name" value="Winged helix-like DNA-binding domain superfamily/Winged helix DNA-binding domain"/>
    <property type="match status" value="1"/>
</dbReference>
<feature type="domain" description="HTH lysR-type" evidence="6">
    <location>
        <begin position="1"/>
        <end position="58"/>
    </location>
</feature>
<keyword evidence="8" id="KW-1185">Reference proteome</keyword>
<sequence>MTLQQLKYILALDKHRHFVKAAESCHVAQPTLTLQVKKLEEEVGMVLFDRSTQPLKPTPFGESFIQKASRVLGEMEELKTLVKQDRNQMVGEFRVGVIPTLAPSLLPLFISDFMESHPTTRLIIEELQSHRIMEQLENKQLDMGLMATPLHESNLREIPLFYEPFLIFTDQKNPLLKEYTVNSSQLKPEGLWILKQGHCFRNQTLNICEFDVSEQHRNLVMEGGTIETLKEMVRKVSGYTLIPELSYNSKNDQHNVRYFDEPQPVREVSIVVHKHFTKEKLITEMRKSILANTPEHFKKNTRFQKVEWR</sequence>
<keyword evidence="3" id="KW-0238">DNA-binding</keyword>
<accession>A0A2S7T7D7</accession>
<dbReference type="GO" id="GO:0003700">
    <property type="term" value="F:DNA-binding transcription factor activity"/>
    <property type="evidence" value="ECO:0007669"/>
    <property type="project" value="InterPro"/>
</dbReference>